<dbReference type="Pfam" id="PF07949">
    <property type="entry name" value="YbbR"/>
    <property type="match status" value="3"/>
</dbReference>
<dbReference type="Proteomes" id="UP000262901">
    <property type="component" value="Unassembled WGS sequence"/>
</dbReference>
<dbReference type="InterPro" id="IPR053154">
    <property type="entry name" value="c-di-AMP_regulator"/>
</dbReference>
<dbReference type="AlphaFoldDB" id="A0A372KPR2"/>
<dbReference type="EMBL" id="CP031733">
    <property type="protein sequence ID" value="AXQ78441.1"/>
    <property type="molecule type" value="Genomic_DNA"/>
</dbReference>
<dbReference type="EMBL" id="QVQZ01000001">
    <property type="protein sequence ID" value="RFU54290.1"/>
    <property type="molecule type" value="Genomic_DNA"/>
</dbReference>
<organism evidence="3 5">
    <name type="scientific">Streptococcus chenjunshii</name>
    <dbReference type="NCBI Taxonomy" id="2173853"/>
    <lineage>
        <taxon>Bacteria</taxon>
        <taxon>Bacillati</taxon>
        <taxon>Bacillota</taxon>
        <taxon>Bacilli</taxon>
        <taxon>Lactobacillales</taxon>
        <taxon>Streptococcaceae</taxon>
        <taxon>Streptococcus</taxon>
    </lineage>
</organism>
<sequence length="318" mass="34309">MKKLFNSHLWLALVSVFLSVLLFLTAAASQYNSSGTQTAGLSETYTHTLSDVPIDIKYDSDQYFISGYSYEAEVYLTSTNRVKLDSEINSDTRSFKVVADLTGFSTGTTTAPLQVTDLPSGMTATVLPDNISVTIGKKKTKTFPVQGQVESSQLAAGYALKKVAVNLTEVEVTSDETTIEQIDHVTARLPEDEVLDDDYSGRVTLQAVASDGKILASVIEPAKATLTVNVKKLTKTVPLTVKTRGTMDDSLANIDYKLSQETVTISGSQEALDAIDQVQAEIDISDVTKDTSRTVNLSADNVTVEPSAVTVELTTKKK</sequence>
<dbReference type="Proteomes" id="UP000246115">
    <property type="component" value="Chromosome"/>
</dbReference>
<reference evidence="2 6" key="1">
    <citation type="submission" date="2018-08" db="EMBL/GenBank/DDBJ databases">
        <title>Draft genome of Streptococcus sp .nov. Z2.</title>
        <authorList>
            <person name="Tian Z."/>
        </authorList>
    </citation>
    <scope>NUCLEOTIDE SEQUENCE [LARGE SCALE GENOMIC DNA]</scope>
    <source>
        <strain evidence="2 6">Z2</strain>
    </source>
</reference>
<proteinExistence type="predicted"/>
<dbReference type="Proteomes" id="UP000264056">
    <property type="component" value="Unassembled WGS sequence"/>
</dbReference>
<accession>A0A372KPR2</accession>
<dbReference type="InterPro" id="IPR012505">
    <property type="entry name" value="YbbR"/>
</dbReference>
<dbReference type="Gene3D" id="2.170.120.40">
    <property type="entry name" value="YbbR-like domain"/>
    <property type="match status" value="2"/>
</dbReference>
<evidence type="ECO:0000313" key="6">
    <source>
        <dbReference type="Proteomes" id="UP000264056"/>
    </source>
</evidence>
<dbReference type="PANTHER" id="PTHR37804:SF1">
    <property type="entry name" value="CDAA REGULATORY PROTEIN CDAR"/>
    <property type="match status" value="1"/>
</dbReference>
<dbReference type="KEGG" id="schj:DDV21_004795"/>
<evidence type="ECO:0000313" key="3">
    <source>
        <dbReference type="EMBL" id="RFU54290.1"/>
    </source>
</evidence>
<evidence type="ECO:0000313" key="4">
    <source>
        <dbReference type="Proteomes" id="UP000246115"/>
    </source>
</evidence>
<name>A0A372KPR2_9STRE</name>
<keyword evidence="6" id="KW-1185">Reference proteome</keyword>
<dbReference type="EMBL" id="QVQY01000001">
    <property type="protein sequence ID" value="RFU52098.1"/>
    <property type="molecule type" value="Genomic_DNA"/>
</dbReference>
<dbReference type="PANTHER" id="PTHR37804">
    <property type="entry name" value="CDAA REGULATORY PROTEIN CDAR"/>
    <property type="match status" value="1"/>
</dbReference>
<protein>
    <submittedName>
        <fullName evidence="3">YbbR-like domain-containing protein</fullName>
    </submittedName>
</protein>
<evidence type="ECO:0000313" key="5">
    <source>
        <dbReference type="Proteomes" id="UP000262901"/>
    </source>
</evidence>
<dbReference type="OrthoDB" id="2960905at2"/>
<dbReference type="Gene3D" id="2.170.120.30">
    <property type="match status" value="1"/>
</dbReference>
<reference evidence="3 5" key="2">
    <citation type="submission" date="2018-08" db="EMBL/GenBank/DDBJ databases">
        <title>Draft genome of Streptococcus sp. nov. Z1.</title>
        <authorList>
            <person name="Tian Z."/>
        </authorList>
    </citation>
    <scope>NUCLEOTIDE SEQUENCE [LARGE SCALE GENOMIC DNA]</scope>
    <source>
        <strain evidence="3">Z1</strain>
        <strain evidence="5">Z1(2018)</strain>
    </source>
</reference>
<evidence type="ECO:0000313" key="2">
    <source>
        <dbReference type="EMBL" id="RFU52098.1"/>
    </source>
</evidence>
<evidence type="ECO:0000313" key="1">
    <source>
        <dbReference type="EMBL" id="AXQ78441.1"/>
    </source>
</evidence>
<accession>A0A346NBP6</accession>
<reference evidence="1" key="4">
    <citation type="journal article" date="2019" name="Int. J. Syst. Evol. Microbiol.">
        <title>Streptococcus chenjunshii sp. nov. isolated from feces of Tibetan antelopes.</title>
        <authorList>
            <person name="Tian Z."/>
            <person name="Lu S."/>
            <person name="Jin D."/>
            <person name="Yang J."/>
            <person name="Pu J."/>
            <person name="Lai X.H."/>
            <person name="Bai X.N."/>
            <person name="Wu X.M."/>
            <person name="Li J."/>
            <person name="Wang S."/>
            <person name="Xu J."/>
        </authorList>
    </citation>
    <scope>NUCLEOTIDE SEQUENCE</scope>
    <source>
        <strain evidence="1">Z15</strain>
    </source>
</reference>
<reference evidence="4" key="3">
    <citation type="submission" date="2018-08" db="EMBL/GenBank/DDBJ databases">
        <title>Streptococcus chenjunshii sp. nov., isolated from stools sample of the Tibetan antelope in the Qinghai-Tibet plateau, China.</title>
        <authorList>
            <person name="Tian Z."/>
        </authorList>
    </citation>
    <scope>NUCLEOTIDE SEQUENCE [LARGE SCALE GENOMIC DNA]</scope>
    <source>
        <strain evidence="4">Z15</strain>
    </source>
</reference>
<gene>
    <name evidence="1" type="ORF">DDV21_004795</name>
    <name evidence="2" type="ORF">DDV22_01250</name>
    <name evidence="3" type="ORF">DDV23_01805</name>
</gene>
<dbReference type="RefSeq" id="WP_116877387.1">
    <property type="nucleotide sequence ID" value="NZ_CP031733.1"/>
</dbReference>